<dbReference type="EMBL" id="CAKOFQ010006893">
    <property type="protein sequence ID" value="CAH1980368.1"/>
    <property type="molecule type" value="Genomic_DNA"/>
</dbReference>
<name>A0A9P0KQQ1_ACAOB</name>
<sequence>MSEDKACKTFGITLALEGKRLRKVLPKNLTRHATELSEVHITFLHVVILDLGSYSFDFDKMNGSFQASSTERRVVTSIEQNLSVPRYNSNLYRKNNRAVSKKKERLTISSKMFQPSILQRQDYKDAECQKTLMESL</sequence>
<reference evidence="1" key="1">
    <citation type="submission" date="2022-03" db="EMBL/GenBank/DDBJ databases">
        <authorList>
            <person name="Sayadi A."/>
        </authorList>
    </citation>
    <scope>NUCLEOTIDE SEQUENCE</scope>
</reference>
<protein>
    <submittedName>
        <fullName evidence="1">Uncharacterized protein</fullName>
    </submittedName>
</protein>
<evidence type="ECO:0000313" key="2">
    <source>
        <dbReference type="Proteomes" id="UP001152888"/>
    </source>
</evidence>
<evidence type="ECO:0000313" key="1">
    <source>
        <dbReference type="EMBL" id="CAH1980368.1"/>
    </source>
</evidence>
<organism evidence="1 2">
    <name type="scientific">Acanthoscelides obtectus</name>
    <name type="common">Bean weevil</name>
    <name type="synonym">Bruchus obtectus</name>
    <dbReference type="NCBI Taxonomy" id="200917"/>
    <lineage>
        <taxon>Eukaryota</taxon>
        <taxon>Metazoa</taxon>
        <taxon>Ecdysozoa</taxon>
        <taxon>Arthropoda</taxon>
        <taxon>Hexapoda</taxon>
        <taxon>Insecta</taxon>
        <taxon>Pterygota</taxon>
        <taxon>Neoptera</taxon>
        <taxon>Endopterygota</taxon>
        <taxon>Coleoptera</taxon>
        <taxon>Polyphaga</taxon>
        <taxon>Cucujiformia</taxon>
        <taxon>Chrysomeloidea</taxon>
        <taxon>Chrysomelidae</taxon>
        <taxon>Bruchinae</taxon>
        <taxon>Bruchini</taxon>
        <taxon>Acanthoscelides</taxon>
    </lineage>
</organism>
<comment type="caution">
    <text evidence="1">The sequence shown here is derived from an EMBL/GenBank/DDBJ whole genome shotgun (WGS) entry which is preliminary data.</text>
</comment>
<proteinExistence type="predicted"/>
<gene>
    <name evidence="1" type="ORF">ACAOBT_LOCUS13940</name>
</gene>
<dbReference type="AlphaFoldDB" id="A0A9P0KQQ1"/>
<dbReference type="Proteomes" id="UP001152888">
    <property type="component" value="Unassembled WGS sequence"/>
</dbReference>
<accession>A0A9P0KQQ1</accession>
<keyword evidence="2" id="KW-1185">Reference proteome</keyword>